<sequence>MYFTFVPQKLSRQANLFYRKYQFQNDNSLLPFQSIDEKELIVRQSVDYRDLTELGRDTDKNYAIVYLRRSQFSEFIYRRYVKIDELLSFLGGFLQIMITSFGIIIMYYNKLSLQIELSNKLYNFPGQVLGKSKIKNNKVQQTLEGSMINDSKIIVNSEQGASKATLIFDKEDFSFQKSILKLFEQSQSLKLSLKSLIFQTLLFQKAMDTLDQNLDIQEILYQLQEISKLKLLMLTKNQIKLLNFTPKPNLTLEDEEQLPNRLLIEQKLSQQEIQIVNKEEIINELYNAWLEIKSDNSQNFCNQELNRRLNQVLGKEFQQIFLEYEKISNNQIQNAYEKPIQPQVLLQTLN</sequence>
<evidence type="ECO:0000313" key="2">
    <source>
        <dbReference type="EMBL" id="CAD8121754.1"/>
    </source>
</evidence>
<dbReference type="AlphaFoldDB" id="A0A8S1R326"/>
<proteinExistence type="predicted"/>
<reference evidence="2" key="1">
    <citation type="submission" date="2021-01" db="EMBL/GenBank/DDBJ databases">
        <authorList>
            <consortium name="Genoscope - CEA"/>
            <person name="William W."/>
        </authorList>
    </citation>
    <scope>NUCLEOTIDE SEQUENCE</scope>
</reference>
<name>A0A8S1R326_9CILI</name>
<dbReference type="PANTHER" id="PTHR31398">
    <property type="entry name" value="MEIOTIC NUCLEAR DIVISION PROTEIN 1 HOMOLOG"/>
    <property type="match status" value="1"/>
</dbReference>
<dbReference type="OrthoDB" id="297833at2759"/>
<feature type="transmembrane region" description="Helical" evidence="1">
    <location>
        <begin position="86"/>
        <end position="108"/>
    </location>
</feature>
<dbReference type="Proteomes" id="UP000692954">
    <property type="component" value="Unassembled WGS sequence"/>
</dbReference>
<organism evidence="2 3">
    <name type="scientific">Paramecium sonneborni</name>
    <dbReference type="NCBI Taxonomy" id="65129"/>
    <lineage>
        <taxon>Eukaryota</taxon>
        <taxon>Sar</taxon>
        <taxon>Alveolata</taxon>
        <taxon>Ciliophora</taxon>
        <taxon>Intramacronucleata</taxon>
        <taxon>Oligohymenophorea</taxon>
        <taxon>Peniculida</taxon>
        <taxon>Parameciidae</taxon>
        <taxon>Paramecium</taxon>
    </lineage>
</organism>
<evidence type="ECO:0000313" key="3">
    <source>
        <dbReference type="Proteomes" id="UP000692954"/>
    </source>
</evidence>
<keyword evidence="1" id="KW-0812">Transmembrane</keyword>
<dbReference type="EMBL" id="CAJJDN010000134">
    <property type="protein sequence ID" value="CAD8121754.1"/>
    <property type="molecule type" value="Genomic_DNA"/>
</dbReference>
<dbReference type="GO" id="GO:0005634">
    <property type="term" value="C:nucleus"/>
    <property type="evidence" value="ECO:0007669"/>
    <property type="project" value="TreeGrafter"/>
</dbReference>
<comment type="caution">
    <text evidence="2">The sequence shown here is derived from an EMBL/GenBank/DDBJ whole genome shotgun (WGS) entry which is preliminary data.</text>
</comment>
<keyword evidence="1" id="KW-1133">Transmembrane helix</keyword>
<evidence type="ECO:0008006" key="4">
    <source>
        <dbReference type="Google" id="ProtNLM"/>
    </source>
</evidence>
<keyword evidence="1" id="KW-0472">Membrane</keyword>
<gene>
    <name evidence="2" type="ORF">PSON_ATCC_30995.1.T1340056</name>
</gene>
<accession>A0A8S1R326</accession>
<keyword evidence="3" id="KW-1185">Reference proteome</keyword>
<dbReference type="GO" id="GO:0007131">
    <property type="term" value="P:reciprocal meiotic recombination"/>
    <property type="evidence" value="ECO:0007669"/>
    <property type="project" value="TreeGrafter"/>
</dbReference>
<evidence type="ECO:0000256" key="1">
    <source>
        <dbReference type="SAM" id="Phobius"/>
    </source>
</evidence>
<protein>
    <recommendedName>
        <fullName evidence="4">Transmembrane protein</fullName>
    </recommendedName>
</protein>
<dbReference type="PANTHER" id="PTHR31398:SF0">
    <property type="entry name" value="MEIOTIC NUCLEAR DIVISION PROTEIN 1 HOMOLOG"/>
    <property type="match status" value="1"/>
</dbReference>